<dbReference type="InterPro" id="IPR000212">
    <property type="entry name" value="DNA_helicase_UvrD/REP"/>
</dbReference>
<evidence type="ECO:0000256" key="3">
    <source>
        <dbReference type="ARBA" id="ARBA00022763"/>
    </source>
</evidence>
<proteinExistence type="predicted"/>
<organism evidence="18 19">
    <name type="scientific">Nitratireductor basaltis</name>
    <dbReference type="NCBI Taxonomy" id="472175"/>
    <lineage>
        <taxon>Bacteria</taxon>
        <taxon>Pseudomonadati</taxon>
        <taxon>Pseudomonadota</taxon>
        <taxon>Alphaproteobacteria</taxon>
        <taxon>Hyphomicrobiales</taxon>
        <taxon>Phyllobacteriaceae</taxon>
        <taxon>Nitratireductor</taxon>
    </lineage>
</organism>
<dbReference type="PROSITE" id="PS51217">
    <property type="entry name" value="UVRD_HELICASE_CTER"/>
    <property type="match status" value="1"/>
</dbReference>
<dbReference type="STRING" id="472175.EL18_02727"/>
<evidence type="ECO:0000313" key="18">
    <source>
        <dbReference type="EMBL" id="KFB08476.1"/>
    </source>
</evidence>
<dbReference type="SUPFAM" id="SSF52540">
    <property type="entry name" value="P-loop containing nucleoside triphosphate hydrolases"/>
    <property type="match status" value="1"/>
</dbReference>
<dbReference type="GO" id="GO:0033202">
    <property type="term" value="C:DNA helicase complex"/>
    <property type="evidence" value="ECO:0007669"/>
    <property type="project" value="TreeGrafter"/>
</dbReference>
<dbReference type="PATRIC" id="fig|472175.3.peg.2720"/>
<evidence type="ECO:0000256" key="10">
    <source>
        <dbReference type="ARBA" id="ARBA00023235"/>
    </source>
</evidence>
<accession>A0A084U690</accession>
<dbReference type="GO" id="GO:0003677">
    <property type="term" value="F:DNA binding"/>
    <property type="evidence" value="ECO:0007669"/>
    <property type="project" value="UniProtKB-KW"/>
</dbReference>
<dbReference type="InterPro" id="IPR011335">
    <property type="entry name" value="Restrct_endonuc-II-like"/>
</dbReference>
<gene>
    <name evidence="18" type="ORF">EL18_02727</name>
</gene>
<keyword evidence="4 15" id="KW-0378">Hydrolase</keyword>
<keyword evidence="9" id="KW-0234">DNA repair</keyword>
<evidence type="ECO:0000256" key="7">
    <source>
        <dbReference type="ARBA" id="ARBA00022840"/>
    </source>
</evidence>
<keyword evidence="5 15" id="KW-0347">Helicase</keyword>
<dbReference type="GO" id="GO:0043138">
    <property type="term" value="F:3'-5' DNA helicase activity"/>
    <property type="evidence" value="ECO:0007669"/>
    <property type="project" value="UniProtKB-EC"/>
</dbReference>
<keyword evidence="10" id="KW-0413">Isomerase</keyword>
<evidence type="ECO:0000256" key="11">
    <source>
        <dbReference type="ARBA" id="ARBA00034617"/>
    </source>
</evidence>
<dbReference type="PROSITE" id="PS51198">
    <property type="entry name" value="UVRD_HELICASE_ATP_BIND"/>
    <property type="match status" value="1"/>
</dbReference>
<dbReference type="SUPFAM" id="SSF52980">
    <property type="entry name" value="Restriction endonuclease-like"/>
    <property type="match status" value="1"/>
</dbReference>
<dbReference type="EC" id="5.6.2.4" evidence="12"/>
<comment type="catalytic activity">
    <reaction evidence="14">
        <text>ATP + H2O = ADP + phosphate + H(+)</text>
        <dbReference type="Rhea" id="RHEA:13065"/>
        <dbReference type="ChEBI" id="CHEBI:15377"/>
        <dbReference type="ChEBI" id="CHEBI:15378"/>
        <dbReference type="ChEBI" id="CHEBI:30616"/>
        <dbReference type="ChEBI" id="CHEBI:43474"/>
        <dbReference type="ChEBI" id="CHEBI:456216"/>
        <dbReference type="EC" id="5.6.2.4"/>
    </reaction>
</comment>
<dbReference type="Gene3D" id="3.40.50.300">
    <property type="entry name" value="P-loop containing nucleotide triphosphate hydrolases"/>
    <property type="match status" value="4"/>
</dbReference>
<evidence type="ECO:0000256" key="8">
    <source>
        <dbReference type="ARBA" id="ARBA00023125"/>
    </source>
</evidence>
<keyword evidence="1" id="KW-0540">Nuclease</keyword>
<sequence length="1174" mass="130779">MSGKLEIPAETLRLQSMASDPARSAWVAAHAGSGKTHVLSQRVIRLLLQGTDPSRILCLTYTRAAAANMANRVFGTLARWSLMDEAELARNIEATERRKPGPATIAQARRLFARALETPGGLKIQTIHAFCEAILHQFPLEANIAGHFELLDGQMEEALVAEARRDLLGNIASGADGRLAEAFAEVIDRAGETGLDKLLAEVVSKREKLRRFIDRVGQPPEPYAELFEAHGFSAEETAETIAAGNWPYPGFADSDFREIMAHAEETDAKQFLKQIGETAIAAYAEKDPARRLKLFARAMLTGKGEIYADKTFKKAMRTALPGIYERYCAAAEQIQQDIDRLNQFEMLQATRSALTIADALIARYERLKQARGFLDFNDLIMRTVNLLARQDVGPWVQFKLDRGIDHVLIDEAQDTSPEQWQIVRMLTSEFFAGEGAREDIERTIFAVGDEKQSIYSFQGAEPAAFAESGMEFERQVGEAGAQFERVRLTHSFRSTYDVLSAVDTVFAREEARRGLTRDPEPLEHKAVRDNAPGYVELWQSLTPETVEEPDDWTQAVDHTSAPAARLAELMADRICQWLKDGETLEGQKRRLKPGDILVLVRKRDRFVHALSRSLKERNVSVAGADRLRLTAHIAVQDLLALGKFLLQPHDDLSLAAVLKSPIFSLDDDDLFRIGWKRGKSTSLYQALHRRAQQEPWLANVVETLDRWQNRAGFSQVFELFSEILTGTDRQPGMRQRFVARLGHEANDILDEFLSYCLASERSGVVGLEALLAVLGGAAPEIKREMDQARDEVRIMTVHAAKGLEAPVVFLVDPGSKAFTHSHRPELIPFLLKQKRYEEPLPAYLWRGDTSLSNSLSREIDTEFASKAQEEYRRLLYVGMTRAEDRLIVCGYRGKQASSDPTWHDMVRDAFAASGHVEELADPADCAPVMRYRVTPTGPFELKQDIVEHEGSYELPAHFNETLERPAELPRPLSPSGAYALIEPDADSAPPPASPVLGPEKGPNRAMERGTAMHRLLQLLPDLPDEARTAAAERHIARAGASWGEAERKAAVQSVLAILEDETFRPLFSPASRAEVSLMGEIRLAGRQRAVAGKIDRLVVQDKKVLIVDYKTNRPPPRTIAEVPKAYVAQMALYARLLKPLYPEHGICAALLFTEAPRLIEVGPEAMEEALAGLT</sequence>
<evidence type="ECO:0000256" key="6">
    <source>
        <dbReference type="ARBA" id="ARBA00022839"/>
    </source>
</evidence>
<dbReference type="Gene3D" id="3.90.320.10">
    <property type="match status" value="1"/>
</dbReference>
<name>A0A084U690_9HYPH</name>
<evidence type="ECO:0000256" key="2">
    <source>
        <dbReference type="ARBA" id="ARBA00022741"/>
    </source>
</evidence>
<feature type="binding site" evidence="15">
    <location>
        <begin position="29"/>
        <end position="36"/>
    </location>
    <ligand>
        <name>ATP</name>
        <dbReference type="ChEBI" id="CHEBI:30616"/>
    </ligand>
</feature>
<evidence type="ECO:0000256" key="5">
    <source>
        <dbReference type="ARBA" id="ARBA00022806"/>
    </source>
</evidence>
<dbReference type="InterPro" id="IPR014151">
    <property type="entry name" value="DNA_helicase_AddA"/>
</dbReference>
<comment type="catalytic activity">
    <reaction evidence="11">
        <text>Couples ATP hydrolysis with the unwinding of duplex DNA by translocating in the 3'-5' direction.</text>
        <dbReference type="EC" id="5.6.2.4"/>
    </reaction>
</comment>
<keyword evidence="3" id="KW-0227">DNA damage</keyword>
<evidence type="ECO:0000259" key="16">
    <source>
        <dbReference type="PROSITE" id="PS51198"/>
    </source>
</evidence>
<evidence type="ECO:0000256" key="15">
    <source>
        <dbReference type="PROSITE-ProRule" id="PRU00560"/>
    </source>
</evidence>
<keyword evidence="6" id="KW-0269">Exonuclease</keyword>
<dbReference type="Pfam" id="PF13361">
    <property type="entry name" value="UvrD_C"/>
    <property type="match status" value="1"/>
</dbReference>
<evidence type="ECO:0000313" key="19">
    <source>
        <dbReference type="Proteomes" id="UP000053675"/>
    </source>
</evidence>
<dbReference type="GO" id="GO:0000725">
    <property type="term" value="P:recombinational repair"/>
    <property type="evidence" value="ECO:0007669"/>
    <property type="project" value="TreeGrafter"/>
</dbReference>
<keyword evidence="2 15" id="KW-0547">Nucleotide-binding</keyword>
<dbReference type="GO" id="GO:0005524">
    <property type="term" value="F:ATP binding"/>
    <property type="evidence" value="ECO:0007669"/>
    <property type="project" value="UniProtKB-UniRule"/>
</dbReference>
<dbReference type="GO" id="GO:0005829">
    <property type="term" value="C:cytosol"/>
    <property type="evidence" value="ECO:0007669"/>
    <property type="project" value="TreeGrafter"/>
</dbReference>
<evidence type="ECO:0000256" key="12">
    <source>
        <dbReference type="ARBA" id="ARBA00034808"/>
    </source>
</evidence>
<reference evidence="18 19" key="1">
    <citation type="submission" date="2014-05" db="EMBL/GenBank/DDBJ databases">
        <title>Draft Genome Sequence of Nitratireductor basaltis Strain UMTGB225, A Marine Bacterium Isolated from Green Barrel Tunicate.</title>
        <authorList>
            <person name="Gan H.Y."/>
        </authorList>
    </citation>
    <scope>NUCLEOTIDE SEQUENCE [LARGE SCALE GENOMIC DNA]</scope>
    <source>
        <strain evidence="18 19">UMTGB225</strain>
    </source>
</reference>
<dbReference type="InterPro" id="IPR014016">
    <property type="entry name" value="UvrD-like_ATP-bd"/>
</dbReference>
<keyword evidence="8" id="KW-0238">DNA-binding</keyword>
<evidence type="ECO:0000256" key="1">
    <source>
        <dbReference type="ARBA" id="ARBA00022722"/>
    </source>
</evidence>
<dbReference type="EMBL" id="JMQM01000002">
    <property type="protein sequence ID" value="KFB08476.1"/>
    <property type="molecule type" value="Genomic_DNA"/>
</dbReference>
<dbReference type="InterPro" id="IPR027417">
    <property type="entry name" value="P-loop_NTPase"/>
</dbReference>
<evidence type="ECO:0000256" key="14">
    <source>
        <dbReference type="ARBA" id="ARBA00048988"/>
    </source>
</evidence>
<evidence type="ECO:0000256" key="9">
    <source>
        <dbReference type="ARBA" id="ARBA00023204"/>
    </source>
</evidence>
<dbReference type="GO" id="GO:0016887">
    <property type="term" value="F:ATP hydrolysis activity"/>
    <property type="evidence" value="ECO:0007669"/>
    <property type="project" value="RHEA"/>
</dbReference>
<dbReference type="PANTHER" id="PTHR11070">
    <property type="entry name" value="UVRD / RECB / PCRA DNA HELICASE FAMILY MEMBER"/>
    <property type="match status" value="1"/>
</dbReference>
<dbReference type="Proteomes" id="UP000053675">
    <property type="component" value="Unassembled WGS sequence"/>
</dbReference>
<dbReference type="eggNOG" id="COG1074">
    <property type="taxonomic scope" value="Bacteria"/>
</dbReference>
<keyword evidence="19" id="KW-1185">Reference proteome</keyword>
<evidence type="ECO:0000256" key="4">
    <source>
        <dbReference type="ARBA" id="ARBA00022801"/>
    </source>
</evidence>
<dbReference type="InterPro" id="IPR011604">
    <property type="entry name" value="PDDEXK-like_dom_sf"/>
</dbReference>
<keyword evidence="7 15" id="KW-0067">ATP-binding</keyword>
<evidence type="ECO:0000256" key="13">
    <source>
        <dbReference type="ARBA" id="ARBA00034923"/>
    </source>
</evidence>
<evidence type="ECO:0000259" key="17">
    <source>
        <dbReference type="PROSITE" id="PS51217"/>
    </source>
</evidence>
<dbReference type="AlphaFoldDB" id="A0A084U690"/>
<dbReference type="InterPro" id="IPR038726">
    <property type="entry name" value="PDDEXK_AddAB-type"/>
</dbReference>
<feature type="domain" description="UvrD-like helicase C-terminal" evidence="17">
    <location>
        <begin position="525"/>
        <end position="802"/>
    </location>
</feature>
<dbReference type="InterPro" id="IPR014017">
    <property type="entry name" value="DNA_helicase_UvrD-like_C"/>
</dbReference>
<dbReference type="GO" id="GO:0004527">
    <property type="term" value="F:exonuclease activity"/>
    <property type="evidence" value="ECO:0007669"/>
    <property type="project" value="UniProtKB-KW"/>
</dbReference>
<feature type="domain" description="UvrD-like helicase ATP-binding" evidence="16">
    <location>
        <begin position="8"/>
        <end position="495"/>
    </location>
</feature>
<protein>
    <recommendedName>
        <fullName evidence="12">DNA 3'-5' helicase</fullName>
        <ecNumber evidence="12">5.6.2.4</ecNumber>
    </recommendedName>
    <alternativeName>
        <fullName evidence="13">DNA 3'-5' helicase II</fullName>
    </alternativeName>
</protein>
<dbReference type="RefSeq" id="WP_036485262.1">
    <property type="nucleotide sequence ID" value="NZ_JMQM01000002.1"/>
</dbReference>
<comment type="caution">
    <text evidence="18">The sequence shown here is derived from an EMBL/GenBank/DDBJ whole genome shotgun (WGS) entry which is preliminary data.</text>
</comment>
<dbReference type="Pfam" id="PF00580">
    <property type="entry name" value="UvrD-helicase"/>
    <property type="match status" value="1"/>
</dbReference>
<dbReference type="Pfam" id="PF12705">
    <property type="entry name" value="PDDEXK_1"/>
    <property type="match status" value="1"/>
</dbReference>
<dbReference type="OrthoDB" id="9810135at2"/>
<dbReference type="Gene3D" id="1.10.486.10">
    <property type="entry name" value="PCRA, domain 4"/>
    <property type="match status" value="1"/>
</dbReference>
<dbReference type="NCBIfam" id="TIGR02784">
    <property type="entry name" value="addA_alphas"/>
    <property type="match status" value="1"/>
</dbReference>
<dbReference type="PANTHER" id="PTHR11070:SF2">
    <property type="entry name" value="ATP-DEPENDENT DNA HELICASE SRS2"/>
    <property type="match status" value="1"/>
</dbReference>